<dbReference type="Pfam" id="PF12852">
    <property type="entry name" value="Cupin_6"/>
    <property type="match status" value="1"/>
</dbReference>
<evidence type="ECO:0000256" key="3">
    <source>
        <dbReference type="ARBA" id="ARBA00023163"/>
    </source>
</evidence>
<dbReference type="Pfam" id="PF12833">
    <property type="entry name" value="HTH_18"/>
    <property type="match status" value="1"/>
</dbReference>
<dbReference type="AlphaFoldDB" id="A0A540WT69"/>
<organism evidence="5 6">
    <name type="scientific">Myxococcus llanfairpwllgwyngyllgogerychwyrndrobwllllantysiliogogogochensis</name>
    <dbReference type="NCBI Taxonomy" id="2590453"/>
    <lineage>
        <taxon>Bacteria</taxon>
        <taxon>Pseudomonadati</taxon>
        <taxon>Myxococcota</taxon>
        <taxon>Myxococcia</taxon>
        <taxon>Myxococcales</taxon>
        <taxon>Cystobacterineae</taxon>
        <taxon>Myxococcaceae</taxon>
        <taxon>Myxococcus</taxon>
    </lineage>
</organism>
<proteinExistence type="predicted"/>
<dbReference type="InterPro" id="IPR050204">
    <property type="entry name" value="AraC_XylS_family_regulators"/>
</dbReference>
<dbReference type="SUPFAM" id="SSF46689">
    <property type="entry name" value="Homeodomain-like"/>
    <property type="match status" value="2"/>
</dbReference>
<keyword evidence="1" id="KW-0805">Transcription regulation</keyword>
<sequence>MVDGTSDDALTSLLSTVRLRASVFGASELAAPWGVSTEGLGAYVCYVIPEGSAVLSVRGNRRALPLLAGGVALVRAGMAHELKDSHKTRSEPFERLRARSKSATSFFRGGGTGARTQVICGTLEVDEIDRALFDTALPPVVSLKHEELSGATRHLVAALTSEAIDRKPGASLVLTRLAELLFVQVVRACIGLDVRTASWLRGVGHPAITKALAAIHRAPGEAWTLERLAEEAMMSRSTFAATFHDTVGETPFAYLTSWRMRAAAQLLASSDQSLKVIASTVGYASDEAFSRAFRAWAGMPPGAYRGRSPRRADT</sequence>
<protein>
    <submittedName>
        <fullName evidence="5">AraC family transcriptional regulator</fullName>
    </submittedName>
</protein>
<dbReference type="SMART" id="SM00342">
    <property type="entry name" value="HTH_ARAC"/>
    <property type="match status" value="1"/>
</dbReference>
<evidence type="ECO:0000313" key="6">
    <source>
        <dbReference type="Proteomes" id="UP000315369"/>
    </source>
</evidence>
<evidence type="ECO:0000313" key="5">
    <source>
        <dbReference type="EMBL" id="TQF12212.1"/>
    </source>
</evidence>
<dbReference type="RefSeq" id="WP_141646059.1">
    <property type="nucleotide sequence ID" value="NZ_VIFM01000149.1"/>
</dbReference>
<dbReference type="PANTHER" id="PTHR46796">
    <property type="entry name" value="HTH-TYPE TRANSCRIPTIONAL ACTIVATOR RHAS-RELATED"/>
    <property type="match status" value="1"/>
</dbReference>
<dbReference type="GO" id="GO:0043565">
    <property type="term" value="F:sequence-specific DNA binding"/>
    <property type="evidence" value="ECO:0007669"/>
    <property type="project" value="InterPro"/>
</dbReference>
<dbReference type="PANTHER" id="PTHR46796:SF7">
    <property type="entry name" value="ARAC FAMILY TRANSCRIPTIONAL REGULATOR"/>
    <property type="match status" value="1"/>
</dbReference>
<evidence type="ECO:0000259" key="4">
    <source>
        <dbReference type="PROSITE" id="PS01124"/>
    </source>
</evidence>
<gene>
    <name evidence="5" type="ORF">FJV41_30270</name>
</gene>
<feature type="domain" description="HTH araC/xylS-type" evidence="4">
    <location>
        <begin position="209"/>
        <end position="307"/>
    </location>
</feature>
<accession>A0A540WT69</accession>
<dbReference type="Proteomes" id="UP000315369">
    <property type="component" value="Unassembled WGS sequence"/>
</dbReference>
<keyword evidence="6" id="KW-1185">Reference proteome</keyword>
<dbReference type="PROSITE" id="PS00041">
    <property type="entry name" value="HTH_ARAC_FAMILY_1"/>
    <property type="match status" value="1"/>
</dbReference>
<evidence type="ECO:0000256" key="2">
    <source>
        <dbReference type="ARBA" id="ARBA00023125"/>
    </source>
</evidence>
<keyword evidence="3" id="KW-0804">Transcription</keyword>
<keyword evidence="2" id="KW-0238">DNA-binding</keyword>
<dbReference type="GO" id="GO:0003700">
    <property type="term" value="F:DNA-binding transcription factor activity"/>
    <property type="evidence" value="ECO:0007669"/>
    <property type="project" value="InterPro"/>
</dbReference>
<dbReference type="InterPro" id="IPR018060">
    <property type="entry name" value="HTH_AraC"/>
</dbReference>
<dbReference type="InterPro" id="IPR009057">
    <property type="entry name" value="Homeodomain-like_sf"/>
</dbReference>
<dbReference type="InterPro" id="IPR032783">
    <property type="entry name" value="AraC_lig"/>
</dbReference>
<comment type="caution">
    <text evidence="5">The sequence shown here is derived from an EMBL/GenBank/DDBJ whole genome shotgun (WGS) entry which is preliminary data.</text>
</comment>
<name>A0A540WT69_9BACT</name>
<reference evidence="5 6" key="1">
    <citation type="submission" date="2019-06" db="EMBL/GenBank/DDBJ databases">
        <authorList>
            <person name="Livingstone P."/>
            <person name="Whitworth D."/>
        </authorList>
    </citation>
    <scope>NUCLEOTIDE SEQUENCE [LARGE SCALE GENOMIC DNA]</scope>
    <source>
        <strain evidence="5 6">AM401</strain>
    </source>
</reference>
<dbReference type="Gene3D" id="1.10.10.60">
    <property type="entry name" value="Homeodomain-like"/>
    <property type="match status" value="2"/>
</dbReference>
<evidence type="ECO:0000256" key="1">
    <source>
        <dbReference type="ARBA" id="ARBA00023015"/>
    </source>
</evidence>
<dbReference type="OrthoDB" id="5460636at2"/>
<dbReference type="EMBL" id="VIFM01000149">
    <property type="protein sequence ID" value="TQF12212.1"/>
    <property type="molecule type" value="Genomic_DNA"/>
</dbReference>
<dbReference type="InterPro" id="IPR018062">
    <property type="entry name" value="HTH_AraC-typ_CS"/>
</dbReference>
<dbReference type="PROSITE" id="PS01124">
    <property type="entry name" value="HTH_ARAC_FAMILY_2"/>
    <property type="match status" value="1"/>
</dbReference>